<organism evidence="2 3">
    <name type="scientific">Fusarium sarcochroum</name>
    <dbReference type="NCBI Taxonomy" id="1208366"/>
    <lineage>
        <taxon>Eukaryota</taxon>
        <taxon>Fungi</taxon>
        <taxon>Dikarya</taxon>
        <taxon>Ascomycota</taxon>
        <taxon>Pezizomycotina</taxon>
        <taxon>Sordariomycetes</taxon>
        <taxon>Hypocreomycetidae</taxon>
        <taxon>Hypocreales</taxon>
        <taxon>Nectriaceae</taxon>
        <taxon>Fusarium</taxon>
        <taxon>Fusarium lateritium species complex</taxon>
    </lineage>
</organism>
<proteinExistence type="predicted"/>
<dbReference type="EMBL" id="JABEXW010000276">
    <property type="protein sequence ID" value="KAF4966721.1"/>
    <property type="molecule type" value="Genomic_DNA"/>
</dbReference>
<accession>A0A8H4XA74</accession>
<reference evidence="2" key="1">
    <citation type="journal article" date="2020" name="BMC Genomics">
        <title>Correction to: Identification and distribution of gene clusters required for synthesis of sphingolipid metabolism inhibitors in diverse species of the filamentous fungus Fusarium.</title>
        <authorList>
            <person name="Kim H.S."/>
            <person name="Lohmar J.M."/>
            <person name="Busman M."/>
            <person name="Brown D.W."/>
            <person name="Naumann T.A."/>
            <person name="Divon H.H."/>
            <person name="Lysoe E."/>
            <person name="Uhlig S."/>
            <person name="Proctor R.H."/>
        </authorList>
    </citation>
    <scope>NUCLEOTIDE SEQUENCE</scope>
    <source>
        <strain evidence="2">NRRL 20472</strain>
    </source>
</reference>
<evidence type="ECO:0000259" key="1">
    <source>
        <dbReference type="Pfam" id="PF22939"/>
    </source>
</evidence>
<feature type="domain" description="GPI inositol-deacylase winged helix" evidence="1">
    <location>
        <begin position="92"/>
        <end position="152"/>
    </location>
</feature>
<dbReference type="InterPro" id="IPR054471">
    <property type="entry name" value="GPIID_WHD"/>
</dbReference>
<protein>
    <recommendedName>
        <fullName evidence="1">GPI inositol-deacylase winged helix domain-containing protein</fullName>
    </recommendedName>
</protein>
<dbReference type="OrthoDB" id="194358at2759"/>
<evidence type="ECO:0000313" key="3">
    <source>
        <dbReference type="Proteomes" id="UP000622797"/>
    </source>
</evidence>
<dbReference type="Proteomes" id="UP000622797">
    <property type="component" value="Unassembled WGS sequence"/>
</dbReference>
<dbReference type="AlphaFoldDB" id="A0A8H4XA74"/>
<dbReference type="PANTHER" id="PTHR10039">
    <property type="entry name" value="AMELOGENIN"/>
    <property type="match status" value="1"/>
</dbReference>
<sequence length="159" mass="18339">MKNESVDRDIESFVSQHLKKKRRLRKWEAYHKQIEEALTEGAQGVFRWVECQFKELASCPRSEDLLEKRLASLPPTLDKTYAHLLSRISHDHRDYARKILALFCCAERPLTVDELAIAVAFHPEDNPKFNAKRKLEDVNAILEACPSFVEISDDETTAA</sequence>
<gene>
    <name evidence="2" type="ORF">FSARC_5636</name>
</gene>
<reference evidence="2" key="2">
    <citation type="submission" date="2020-05" db="EMBL/GenBank/DDBJ databases">
        <authorList>
            <person name="Kim H.-S."/>
            <person name="Proctor R.H."/>
            <person name="Brown D.W."/>
        </authorList>
    </citation>
    <scope>NUCLEOTIDE SEQUENCE</scope>
    <source>
        <strain evidence="2">NRRL 20472</strain>
    </source>
</reference>
<dbReference type="Pfam" id="PF22939">
    <property type="entry name" value="WHD_GPIID"/>
    <property type="match status" value="1"/>
</dbReference>
<comment type="caution">
    <text evidence="2">The sequence shown here is derived from an EMBL/GenBank/DDBJ whole genome shotgun (WGS) entry which is preliminary data.</text>
</comment>
<evidence type="ECO:0000313" key="2">
    <source>
        <dbReference type="EMBL" id="KAF4966721.1"/>
    </source>
</evidence>
<keyword evidence="3" id="KW-1185">Reference proteome</keyword>
<name>A0A8H4XA74_9HYPO</name>